<dbReference type="AlphaFoldDB" id="A0A812W622"/>
<comment type="caution">
    <text evidence="11">The sequence shown here is derived from an EMBL/GenBank/DDBJ whole genome shotgun (WGS) entry which is preliminary data.</text>
</comment>
<dbReference type="PANTHER" id="PTHR47969">
    <property type="entry name" value="CHROMOSOME-ASSOCIATED KINESIN KIF4A-RELATED"/>
    <property type="match status" value="1"/>
</dbReference>
<feature type="compositionally biased region" description="Basic and acidic residues" evidence="9">
    <location>
        <begin position="520"/>
        <end position="543"/>
    </location>
</feature>
<evidence type="ECO:0000256" key="5">
    <source>
        <dbReference type="ARBA" id="ARBA00023054"/>
    </source>
</evidence>
<keyword evidence="3 6" id="KW-0547">Nucleotide-binding</keyword>
<feature type="coiled-coil region" evidence="8">
    <location>
        <begin position="778"/>
        <end position="805"/>
    </location>
</feature>
<feature type="region of interest" description="Disordered" evidence="9">
    <location>
        <begin position="642"/>
        <end position="682"/>
    </location>
</feature>
<evidence type="ECO:0000256" key="6">
    <source>
        <dbReference type="PROSITE-ProRule" id="PRU00283"/>
    </source>
</evidence>
<evidence type="ECO:0000256" key="8">
    <source>
        <dbReference type="SAM" id="Coils"/>
    </source>
</evidence>
<dbReference type="GO" id="GO:0005874">
    <property type="term" value="C:microtubule"/>
    <property type="evidence" value="ECO:0007669"/>
    <property type="project" value="UniProtKB-KW"/>
</dbReference>
<keyword evidence="6 7" id="KW-0505">Motor protein</keyword>
<evidence type="ECO:0000256" key="7">
    <source>
        <dbReference type="RuleBase" id="RU000394"/>
    </source>
</evidence>
<dbReference type="EMBL" id="CAJNIZ010043461">
    <property type="protein sequence ID" value="CAE7660792.1"/>
    <property type="molecule type" value="Genomic_DNA"/>
</dbReference>
<dbReference type="PRINTS" id="PR00380">
    <property type="entry name" value="KINESINHEAVY"/>
</dbReference>
<dbReference type="InterPro" id="IPR027417">
    <property type="entry name" value="P-loop_NTPase"/>
</dbReference>
<dbReference type="InterPro" id="IPR027640">
    <property type="entry name" value="Kinesin-like_fam"/>
</dbReference>
<keyword evidence="5 8" id="KW-0175">Coiled coil</keyword>
<evidence type="ECO:0000313" key="11">
    <source>
        <dbReference type="EMBL" id="CAE7660792.1"/>
    </source>
</evidence>
<comment type="subcellular location">
    <subcellularLocation>
        <location evidence="1">Cytoplasm</location>
    </subcellularLocation>
</comment>
<feature type="domain" description="Kinesin motor" evidence="10">
    <location>
        <begin position="64"/>
        <end position="455"/>
    </location>
</feature>
<dbReference type="GO" id="GO:0051231">
    <property type="term" value="P:spindle elongation"/>
    <property type="evidence" value="ECO:0007669"/>
    <property type="project" value="TreeGrafter"/>
</dbReference>
<name>A0A812W622_SYMPI</name>
<dbReference type="PROSITE" id="PS00411">
    <property type="entry name" value="KINESIN_MOTOR_1"/>
    <property type="match status" value="1"/>
</dbReference>
<protein>
    <recommendedName>
        <fullName evidence="7">Kinesin-like protein</fullName>
    </recommendedName>
</protein>
<dbReference type="PANTHER" id="PTHR47969:SF15">
    <property type="entry name" value="CHROMOSOME-ASSOCIATED KINESIN KIF4A-RELATED"/>
    <property type="match status" value="1"/>
</dbReference>
<gene>
    <name evidence="11" type="primary">FLA10</name>
    <name evidence="11" type="ORF">SPIL2461_LOCUS17918</name>
</gene>
<accession>A0A812W622</accession>
<dbReference type="InterPro" id="IPR001752">
    <property type="entry name" value="Kinesin_motor_dom"/>
</dbReference>
<keyword evidence="12" id="KW-1185">Reference proteome</keyword>
<dbReference type="GO" id="GO:0003777">
    <property type="term" value="F:microtubule motor activity"/>
    <property type="evidence" value="ECO:0007669"/>
    <property type="project" value="InterPro"/>
</dbReference>
<evidence type="ECO:0000256" key="1">
    <source>
        <dbReference type="ARBA" id="ARBA00004496"/>
    </source>
</evidence>
<dbReference type="Pfam" id="PF00225">
    <property type="entry name" value="Kinesin"/>
    <property type="match status" value="1"/>
</dbReference>
<keyword evidence="7" id="KW-0493">Microtubule</keyword>
<dbReference type="OrthoDB" id="3176171at2759"/>
<evidence type="ECO:0000256" key="9">
    <source>
        <dbReference type="SAM" id="MobiDB-lite"/>
    </source>
</evidence>
<keyword evidence="4 6" id="KW-0067">ATP-binding</keyword>
<evidence type="ECO:0000256" key="4">
    <source>
        <dbReference type="ARBA" id="ARBA00022840"/>
    </source>
</evidence>
<evidence type="ECO:0000313" key="12">
    <source>
        <dbReference type="Proteomes" id="UP000649617"/>
    </source>
</evidence>
<evidence type="ECO:0000256" key="2">
    <source>
        <dbReference type="ARBA" id="ARBA00022490"/>
    </source>
</evidence>
<dbReference type="Gene3D" id="3.40.850.10">
    <property type="entry name" value="Kinesin motor domain"/>
    <property type="match status" value="1"/>
</dbReference>
<dbReference type="Proteomes" id="UP000649617">
    <property type="component" value="Unassembled WGS sequence"/>
</dbReference>
<dbReference type="InterPro" id="IPR019821">
    <property type="entry name" value="Kinesin_motor_CS"/>
</dbReference>
<dbReference type="CDD" id="cd00106">
    <property type="entry name" value="KISc"/>
    <property type="match status" value="1"/>
</dbReference>
<organism evidence="11 12">
    <name type="scientific">Symbiodinium pilosum</name>
    <name type="common">Dinoflagellate</name>
    <dbReference type="NCBI Taxonomy" id="2952"/>
    <lineage>
        <taxon>Eukaryota</taxon>
        <taxon>Sar</taxon>
        <taxon>Alveolata</taxon>
        <taxon>Dinophyceae</taxon>
        <taxon>Suessiales</taxon>
        <taxon>Symbiodiniaceae</taxon>
        <taxon>Symbiodinium</taxon>
    </lineage>
</organism>
<dbReference type="PROSITE" id="PS50067">
    <property type="entry name" value="KINESIN_MOTOR_2"/>
    <property type="match status" value="1"/>
</dbReference>
<feature type="region of interest" description="Disordered" evidence="9">
    <location>
        <begin position="505"/>
        <end position="565"/>
    </location>
</feature>
<dbReference type="GO" id="GO:0007052">
    <property type="term" value="P:mitotic spindle organization"/>
    <property type="evidence" value="ECO:0007669"/>
    <property type="project" value="TreeGrafter"/>
</dbReference>
<sequence>MKELVQTAAIGSEAVKSCEAQAADAESEDLGTVDATEVEGGAAELSVREPSPASLHELDQSVPAVQVCVRLRPLLPWERSEGYGPSAMEINQGDGKDGSISLKEDGRSRHFRFNAVISPECTQQEAWDLSRIEAVVNKVAMGFHATVFAYGQTGTGKTHTMEGYSYEHHNGSAAPSVSAARPRVKAKSTPPEQLGVVPRAVMALFDRVEAIRARDSLGAQACVVRVSFLQIYNEKIFDLLNPSLSVSQREAGGRGEDFSGLRMRWDALKRHFFVENLFQNECNSAEEALQYYQAGIANKHVASTAMNVASSRSHTLMVLTLLKREGTAGPDGSTEPSREVVSQLSLVDLAGSERTLATVNTSSKSSTRFQETVNVNQSLFVLRRVITALSKRDKGTETSGQVGHVPYRESKLTSLLQNSLGGSSYLIMFACLAASDKHDDENLSTLQYASQAASIKNQPQVNVDPKDRLIQQLEARLGAAHQYLIRTLGLHDLPEDLLEEERQAVLTATGRRPRPKRPTPRKEALRPQVDKAEKVEKPERVEKTTSTTTTSTSWSAGDCEPRREASLGASGRYASFSNAVPPAAPVPSHRRIADHYGPAKTLSRFVQGAAHKSPRSSDWPFFARRTEGGELFAAVDAMIRGYDGTPRAKSKPKDRRKQRPASLPPVVPEALGGDAAPLPPLPRKFRMQAPAAEEKEPESVVEAHSVESDFRNSEGPAAEVHSELDKDKVETMACYEELPKYRLEELLAAEQKLQEFLESPPEQQQTEAEAATALDPVAIETSEELKRLACENAQLQQRLEVFYQAMELEEKAAAGEPEVATNRNQDLASVGKRIEQFHSQLVLEAATLRNEVARLKKKKWVIQAVLDTGGEIERRAIQEELELLRLSKKGADIES</sequence>
<dbReference type="GO" id="GO:0005737">
    <property type="term" value="C:cytoplasm"/>
    <property type="evidence" value="ECO:0007669"/>
    <property type="project" value="UniProtKB-SubCell"/>
</dbReference>
<dbReference type="InterPro" id="IPR036961">
    <property type="entry name" value="Kinesin_motor_dom_sf"/>
</dbReference>
<feature type="compositionally biased region" description="Basic residues" evidence="9">
    <location>
        <begin position="648"/>
        <end position="659"/>
    </location>
</feature>
<keyword evidence="2" id="KW-0963">Cytoplasm</keyword>
<dbReference type="GO" id="GO:0008017">
    <property type="term" value="F:microtubule binding"/>
    <property type="evidence" value="ECO:0007669"/>
    <property type="project" value="InterPro"/>
</dbReference>
<comment type="similarity">
    <text evidence="6 7">Belongs to the TRAFAC class myosin-kinesin ATPase superfamily. Kinesin family.</text>
</comment>
<dbReference type="GO" id="GO:0007018">
    <property type="term" value="P:microtubule-based movement"/>
    <property type="evidence" value="ECO:0007669"/>
    <property type="project" value="InterPro"/>
</dbReference>
<feature type="binding site" evidence="6">
    <location>
        <begin position="151"/>
        <end position="158"/>
    </location>
    <ligand>
        <name>ATP</name>
        <dbReference type="ChEBI" id="CHEBI:30616"/>
    </ligand>
</feature>
<dbReference type="SMART" id="SM00129">
    <property type="entry name" value="KISc"/>
    <property type="match status" value="1"/>
</dbReference>
<evidence type="ECO:0000256" key="3">
    <source>
        <dbReference type="ARBA" id="ARBA00022741"/>
    </source>
</evidence>
<evidence type="ECO:0000259" key="10">
    <source>
        <dbReference type="PROSITE" id="PS50067"/>
    </source>
</evidence>
<dbReference type="SUPFAM" id="SSF52540">
    <property type="entry name" value="P-loop containing nucleoside triphosphate hydrolases"/>
    <property type="match status" value="1"/>
</dbReference>
<proteinExistence type="inferred from homology"/>
<dbReference type="GO" id="GO:0005875">
    <property type="term" value="C:microtubule associated complex"/>
    <property type="evidence" value="ECO:0007669"/>
    <property type="project" value="TreeGrafter"/>
</dbReference>
<dbReference type="GO" id="GO:0005524">
    <property type="term" value="F:ATP binding"/>
    <property type="evidence" value="ECO:0007669"/>
    <property type="project" value="UniProtKB-UniRule"/>
</dbReference>
<reference evidence="11" key="1">
    <citation type="submission" date="2021-02" db="EMBL/GenBank/DDBJ databases">
        <authorList>
            <person name="Dougan E. K."/>
            <person name="Rhodes N."/>
            <person name="Thang M."/>
            <person name="Chan C."/>
        </authorList>
    </citation>
    <scope>NUCLEOTIDE SEQUENCE</scope>
</reference>
<feature type="compositionally biased region" description="Low complexity" evidence="9">
    <location>
        <begin position="544"/>
        <end position="553"/>
    </location>
</feature>